<evidence type="ECO:0000313" key="3">
    <source>
        <dbReference type="EMBL" id="ORC22146.1"/>
    </source>
</evidence>
<reference evidence="3 4" key="1">
    <citation type="submission" date="2016-05" db="EMBL/GenBank/DDBJ databases">
        <title>Draft genome sequence of a porcine commensal Rothia nasimurium.</title>
        <authorList>
            <person name="Gaiser R.A."/>
            <person name="Van Baarlen P."/>
            <person name="Wells J.M."/>
        </authorList>
    </citation>
    <scope>NUCLEOTIDE SEQUENCE [LARGE SCALE GENOMIC DNA]</scope>
    <source>
        <strain evidence="3 4">PT-32</strain>
    </source>
</reference>
<keyword evidence="4" id="KW-1185">Reference proteome</keyword>
<sequence>MSPRAASLILPLFAALALTACGSNNQAETSSPSPEPTSSPTSAVSTQPSTGETTATATSTPPESTEASPSNPATETSASTGATTIIEPSEQPSAPEETPVQAINPPVNDGAPALVTDLAPYQVGRDRATPLQDGKLYFQTADGAGCVMEPEAVSCYRIGSQGRHGYGVMWLNPGSVPYQDFLDFIQPGFPAFAYGSILPAGQTLTLGEFTCTATPEGAARCDNGTHWFALSNNIKDFSS</sequence>
<evidence type="ECO:0000256" key="2">
    <source>
        <dbReference type="SAM" id="SignalP"/>
    </source>
</evidence>
<evidence type="ECO:0000313" key="4">
    <source>
        <dbReference type="Proteomes" id="UP000192359"/>
    </source>
</evidence>
<keyword evidence="2" id="KW-0732">Signal</keyword>
<feature type="region of interest" description="Disordered" evidence="1">
    <location>
        <begin position="24"/>
        <end position="111"/>
    </location>
</feature>
<proteinExistence type="predicted"/>
<dbReference type="PROSITE" id="PS51257">
    <property type="entry name" value="PROKAR_LIPOPROTEIN"/>
    <property type="match status" value="1"/>
</dbReference>
<dbReference type="RefSeq" id="WP_083091206.1">
    <property type="nucleotide sequence ID" value="NZ_LXWF01000011.1"/>
</dbReference>
<dbReference type="AlphaFoldDB" id="A0A1Y1RQS2"/>
<dbReference type="Proteomes" id="UP000192359">
    <property type="component" value="Unassembled WGS sequence"/>
</dbReference>
<protein>
    <submittedName>
        <fullName evidence="3">Uncharacterized protein</fullName>
    </submittedName>
</protein>
<dbReference type="EMBL" id="LXWF01000011">
    <property type="protein sequence ID" value="ORC22146.1"/>
    <property type="molecule type" value="Genomic_DNA"/>
</dbReference>
<organism evidence="3 4">
    <name type="scientific">Rothia nasimurium</name>
    <dbReference type="NCBI Taxonomy" id="85336"/>
    <lineage>
        <taxon>Bacteria</taxon>
        <taxon>Bacillati</taxon>
        <taxon>Actinomycetota</taxon>
        <taxon>Actinomycetes</taxon>
        <taxon>Micrococcales</taxon>
        <taxon>Micrococcaceae</taxon>
        <taxon>Rothia</taxon>
    </lineage>
</organism>
<dbReference type="OrthoDB" id="4703110at2"/>
<evidence type="ECO:0000256" key="1">
    <source>
        <dbReference type="SAM" id="MobiDB-lite"/>
    </source>
</evidence>
<accession>A0A1Y1RQS2</accession>
<feature type="compositionally biased region" description="Low complexity" evidence="1">
    <location>
        <begin position="26"/>
        <end position="87"/>
    </location>
</feature>
<feature type="signal peptide" evidence="2">
    <location>
        <begin position="1"/>
        <end position="27"/>
    </location>
</feature>
<gene>
    <name evidence="3" type="ORF">A7979_01210</name>
</gene>
<name>A0A1Y1RQS2_9MICC</name>
<comment type="caution">
    <text evidence="3">The sequence shown here is derived from an EMBL/GenBank/DDBJ whole genome shotgun (WGS) entry which is preliminary data.</text>
</comment>
<feature type="chain" id="PRO_5012575854" evidence="2">
    <location>
        <begin position="28"/>
        <end position="239"/>
    </location>
</feature>